<organism evidence="2 3">
    <name type="scientific">Homarus americanus</name>
    <name type="common">American lobster</name>
    <dbReference type="NCBI Taxonomy" id="6706"/>
    <lineage>
        <taxon>Eukaryota</taxon>
        <taxon>Metazoa</taxon>
        <taxon>Ecdysozoa</taxon>
        <taxon>Arthropoda</taxon>
        <taxon>Crustacea</taxon>
        <taxon>Multicrustacea</taxon>
        <taxon>Malacostraca</taxon>
        <taxon>Eumalacostraca</taxon>
        <taxon>Eucarida</taxon>
        <taxon>Decapoda</taxon>
        <taxon>Pleocyemata</taxon>
        <taxon>Astacidea</taxon>
        <taxon>Nephropoidea</taxon>
        <taxon>Nephropidae</taxon>
        <taxon>Homarus</taxon>
    </lineage>
</organism>
<feature type="compositionally biased region" description="Gly residues" evidence="1">
    <location>
        <begin position="76"/>
        <end position="90"/>
    </location>
</feature>
<dbReference type="AlphaFoldDB" id="A0A8J5MWF3"/>
<sequence>MGFAASLHSLTQVFCGNAGNADGEVQAREVTASTGSSRHRLSLRPLHALTGQFYRSQSSQMAVVQHTMMAQLDTGRVGGTGVGGGGGGGRASKVSHKPWRSQFNQFKIEPLLIRNAPSVE</sequence>
<evidence type="ECO:0000256" key="1">
    <source>
        <dbReference type="SAM" id="MobiDB-lite"/>
    </source>
</evidence>
<protein>
    <submittedName>
        <fullName evidence="2">Uncharacterized protein</fullName>
    </submittedName>
</protein>
<name>A0A8J5MWF3_HOMAM</name>
<comment type="caution">
    <text evidence="2">The sequence shown here is derived from an EMBL/GenBank/DDBJ whole genome shotgun (WGS) entry which is preliminary data.</text>
</comment>
<proteinExistence type="predicted"/>
<reference evidence="2" key="1">
    <citation type="journal article" date="2021" name="Sci. Adv.">
        <title>The American lobster genome reveals insights on longevity, neural, and immune adaptations.</title>
        <authorList>
            <person name="Polinski J.M."/>
            <person name="Zimin A.V."/>
            <person name="Clark K.F."/>
            <person name="Kohn A.B."/>
            <person name="Sadowski N."/>
            <person name="Timp W."/>
            <person name="Ptitsyn A."/>
            <person name="Khanna P."/>
            <person name="Romanova D.Y."/>
            <person name="Williams P."/>
            <person name="Greenwood S.J."/>
            <person name="Moroz L.L."/>
            <person name="Walt D.R."/>
            <person name="Bodnar A.G."/>
        </authorList>
    </citation>
    <scope>NUCLEOTIDE SEQUENCE</scope>
    <source>
        <strain evidence="2">GMGI-L3</strain>
    </source>
</reference>
<gene>
    <name evidence="2" type="ORF">Hamer_G022989</name>
</gene>
<evidence type="ECO:0000313" key="3">
    <source>
        <dbReference type="Proteomes" id="UP000747542"/>
    </source>
</evidence>
<evidence type="ECO:0000313" key="2">
    <source>
        <dbReference type="EMBL" id="KAG7165559.1"/>
    </source>
</evidence>
<feature type="region of interest" description="Disordered" evidence="1">
    <location>
        <begin position="75"/>
        <end position="96"/>
    </location>
</feature>
<dbReference type="EMBL" id="JAHLQT010024092">
    <property type="protein sequence ID" value="KAG7165559.1"/>
    <property type="molecule type" value="Genomic_DNA"/>
</dbReference>
<keyword evidence="3" id="KW-1185">Reference proteome</keyword>
<dbReference type="Proteomes" id="UP000747542">
    <property type="component" value="Unassembled WGS sequence"/>
</dbReference>
<feature type="non-terminal residue" evidence="2">
    <location>
        <position position="120"/>
    </location>
</feature>
<accession>A0A8J5MWF3</accession>